<dbReference type="AlphaFoldDB" id="A0A2T9YQ46"/>
<dbReference type="PANTHER" id="PTHR37984">
    <property type="entry name" value="PROTEIN CBG26694"/>
    <property type="match status" value="1"/>
</dbReference>
<dbReference type="PANTHER" id="PTHR37984:SF5">
    <property type="entry name" value="PROTEIN NYNRIN-LIKE"/>
    <property type="match status" value="1"/>
</dbReference>
<dbReference type="EMBL" id="MBFR01000088">
    <property type="protein sequence ID" value="PVU94480.1"/>
    <property type="molecule type" value="Genomic_DNA"/>
</dbReference>
<dbReference type="SUPFAM" id="SSF56672">
    <property type="entry name" value="DNA/RNA polymerases"/>
    <property type="match status" value="1"/>
</dbReference>
<dbReference type="STRING" id="133385.A0A2T9YQ46"/>
<comment type="caution">
    <text evidence="2">The sequence shown here is derived from an EMBL/GenBank/DDBJ whole genome shotgun (WGS) entry which is preliminary data.</text>
</comment>
<dbReference type="InterPro" id="IPR043502">
    <property type="entry name" value="DNA/RNA_pol_sf"/>
</dbReference>
<accession>A0A2T9YQ46</accession>
<dbReference type="OrthoDB" id="775972at2759"/>
<dbReference type="InterPro" id="IPR050951">
    <property type="entry name" value="Retrovirus_Pol_polyprotein"/>
</dbReference>
<proteinExistence type="predicted"/>
<organism evidence="2 3">
    <name type="scientific">Smittium simulii</name>
    <dbReference type="NCBI Taxonomy" id="133385"/>
    <lineage>
        <taxon>Eukaryota</taxon>
        <taxon>Fungi</taxon>
        <taxon>Fungi incertae sedis</taxon>
        <taxon>Zoopagomycota</taxon>
        <taxon>Kickxellomycotina</taxon>
        <taxon>Harpellomycetes</taxon>
        <taxon>Harpellales</taxon>
        <taxon>Legeriomycetaceae</taxon>
        <taxon>Smittium</taxon>
    </lineage>
</organism>
<keyword evidence="3" id="KW-1185">Reference proteome</keyword>
<dbReference type="Proteomes" id="UP000245383">
    <property type="component" value="Unassembled WGS sequence"/>
</dbReference>
<gene>
    <name evidence="2" type="ORF">BB561_002505</name>
</gene>
<feature type="region of interest" description="Disordered" evidence="1">
    <location>
        <begin position="320"/>
        <end position="346"/>
    </location>
</feature>
<evidence type="ECO:0000313" key="3">
    <source>
        <dbReference type="Proteomes" id="UP000245383"/>
    </source>
</evidence>
<protein>
    <submittedName>
        <fullName evidence="2">Uncharacterized protein</fullName>
    </submittedName>
</protein>
<evidence type="ECO:0000256" key="1">
    <source>
        <dbReference type="SAM" id="MobiDB-lite"/>
    </source>
</evidence>
<evidence type="ECO:0000313" key="2">
    <source>
        <dbReference type="EMBL" id="PVU94480.1"/>
    </source>
</evidence>
<reference evidence="2 3" key="1">
    <citation type="journal article" date="2018" name="MBio">
        <title>Comparative Genomics Reveals the Core Gene Toolbox for the Fungus-Insect Symbiosis.</title>
        <authorList>
            <person name="Wang Y."/>
            <person name="Stata M."/>
            <person name="Wang W."/>
            <person name="Stajich J.E."/>
            <person name="White M.M."/>
            <person name="Moncalvo J.M."/>
        </authorList>
    </citation>
    <scope>NUCLEOTIDE SEQUENCE [LARGE SCALE GENOMIC DNA]</scope>
    <source>
        <strain evidence="2 3">SWE-8-4</strain>
    </source>
</reference>
<name>A0A2T9YQ46_9FUNG</name>
<feature type="compositionally biased region" description="Acidic residues" evidence="1">
    <location>
        <begin position="325"/>
        <end position="334"/>
    </location>
</feature>
<sequence>MQVAKRSCMGYSTATKSGRPYIVTEQYKIAITTYFNFSNVKNAEIFLNAAIAYGDRPVDLHQTVKSEEGTHIITITRFKKFNIINLLDKIKNIFTPHGTIVDVSAFKLLKKNGIYPFGLKFLFKKYNEQFENPIFLELDNKLMAMTYKECDAAYKPIIKSTELTNSALKIYNSVAKNDNVAEKNQYSGYTVSAHRQEIAEEKISSVKKFPRPTNLSTLRRFLDGTVRPFAYASQKFLPAEFNYFATNDDPRGRITRWNSALHAYDFKIEHVKGLDNGFTDALSRDFESDSEQVKLHLPVTRSQGPLIQTVRRFGRLYMLTPESNPDSEEADNESDSIGTEPVTNEH</sequence>